<evidence type="ECO:0000256" key="2">
    <source>
        <dbReference type="ARBA" id="ARBA00022475"/>
    </source>
</evidence>
<evidence type="ECO:0000313" key="9">
    <source>
        <dbReference type="Proteomes" id="UP000244906"/>
    </source>
</evidence>
<keyword evidence="3 6" id="KW-0812">Transmembrane</keyword>
<feature type="domain" description="EamA" evidence="7">
    <location>
        <begin position="157"/>
        <end position="295"/>
    </location>
</feature>
<dbReference type="PANTHER" id="PTHR32322:SF18">
    <property type="entry name" value="S-ADENOSYLMETHIONINE_S-ADENOSYLHOMOCYSTEINE TRANSPORTER"/>
    <property type="match status" value="1"/>
</dbReference>
<sequence>MKSDSNRTAMLMLVFACFFWAGNALVARSVVNETGPLALAFFRWLLALLIVLPFARGIWKKSSSLLQHWPMLLLLSLVSIVGYNTFLYLAALTSSALNIGLISASMPLLTLLLARLILQQATSRLQWLSVLLACAGVVWIVCQGSWQQLLAFQFSNGDLWMLLAALDWSLYSVLLRKYQQPLQQLGLSVTELLAVLLMIGVPLLLPLWIWEQTAFNYVGLVNQQGLMALLYVAVFPSLLAYIFWIKGVASLGPAMSVMFIPLIPLFAAIGGWLWLDEFLSSWHWIGGGMILLGLFSSKKNN</sequence>
<feature type="transmembrane region" description="Helical" evidence="6">
    <location>
        <begin position="257"/>
        <end position="275"/>
    </location>
</feature>
<comment type="caution">
    <text evidence="8">The sequence shown here is derived from an EMBL/GenBank/DDBJ whole genome shotgun (WGS) entry which is preliminary data.</text>
</comment>
<dbReference type="AlphaFoldDB" id="A0A2V1GRP3"/>
<dbReference type="Proteomes" id="UP000244906">
    <property type="component" value="Unassembled WGS sequence"/>
</dbReference>
<feature type="transmembrane region" description="Helical" evidence="6">
    <location>
        <begin position="37"/>
        <end position="59"/>
    </location>
</feature>
<name>A0A2V1GRP3_9GAMM</name>
<evidence type="ECO:0000256" key="6">
    <source>
        <dbReference type="SAM" id="Phobius"/>
    </source>
</evidence>
<feature type="transmembrane region" description="Helical" evidence="6">
    <location>
        <begin position="225"/>
        <end position="245"/>
    </location>
</feature>
<keyword evidence="4 6" id="KW-1133">Transmembrane helix</keyword>
<evidence type="ECO:0000256" key="1">
    <source>
        <dbReference type="ARBA" id="ARBA00004651"/>
    </source>
</evidence>
<protein>
    <submittedName>
        <fullName evidence="8">EamA family transporter</fullName>
    </submittedName>
</protein>
<dbReference type="InterPro" id="IPR037185">
    <property type="entry name" value="EmrE-like"/>
</dbReference>
<dbReference type="RefSeq" id="WP_116687867.1">
    <property type="nucleotide sequence ID" value="NZ_CAWNYD010000006.1"/>
</dbReference>
<feature type="transmembrane region" description="Helical" evidence="6">
    <location>
        <begin position="281"/>
        <end position="297"/>
    </location>
</feature>
<accession>A0A2V1GRP3</accession>
<feature type="transmembrane region" description="Helical" evidence="6">
    <location>
        <begin position="71"/>
        <end position="91"/>
    </location>
</feature>
<feature type="domain" description="EamA" evidence="7">
    <location>
        <begin position="9"/>
        <end position="141"/>
    </location>
</feature>
<evidence type="ECO:0000256" key="3">
    <source>
        <dbReference type="ARBA" id="ARBA00022692"/>
    </source>
</evidence>
<evidence type="ECO:0000256" key="4">
    <source>
        <dbReference type="ARBA" id="ARBA00022989"/>
    </source>
</evidence>
<dbReference type="GO" id="GO:0005886">
    <property type="term" value="C:plasma membrane"/>
    <property type="evidence" value="ECO:0007669"/>
    <property type="project" value="UniProtKB-SubCell"/>
</dbReference>
<dbReference type="EMBL" id="QDDL01000006">
    <property type="protein sequence ID" value="PVZ67671.1"/>
    <property type="molecule type" value="Genomic_DNA"/>
</dbReference>
<evidence type="ECO:0000256" key="5">
    <source>
        <dbReference type="ARBA" id="ARBA00023136"/>
    </source>
</evidence>
<dbReference type="InterPro" id="IPR000620">
    <property type="entry name" value="EamA_dom"/>
</dbReference>
<gene>
    <name evidence="8" type="ORF">DC094_14645</name>
</gene>
<feature type="transmembrane region" description="Helical" evidence="6">
    <location>
        <begin position="125"/>
        <end position="146"/>
    </location>
</feature>
<feature type="transmembrane region" description="Helical" evidence="6">
    <location>
        <begin position="97"/>
        <end position="118"/>
    </location>
</feature>
<dbReference type="Pfam" id="PF00892">
    <property type="entry name" value="EamA"/>
    <property type="match status" value="2"/>
</dbReference>
<feature type="transmembrane region" description="Helical" evidence="6">
    <location>
        <begin position="187"/>
        <end position="210"/>
    </location>
</feature>
<comment type="subcellular location">
    <subcellularLocation>
        <location evidence="1">Cell membrane</location>
        <topology evidence="1">Multi-pass membrane protein</topology>
    </subcellularLocation>
</comment>
<dbReference type="PANTHER" id="PTHR32322">
    <property type="entry name" value="INNER MEMBRANE TRANSPORTER"/>
    <property type="match status" value="1"/>
</dbReference>
<dbReference type="InterPro" id="IPR050638">
    <property type="entry name" value="AA-Vitamin_Transporters"/>
</dbReference>
<keyword evidence="9" id="KW-1185">Reference proteome</keyword>
<keyword evidence="2" id="KW-1003">Cell membrane</keyword>
<dbReference type="OrthoDB" id="4167046at2"/>
<evidence type="ECO:0000313" key="8">
    <source>
        <dbReference type="EMBL" id="PVZ67671.1"/>
    </source>
</evidence>
<reference evidence="8 9" key="1">
    <citation type="submission" date="2018-04" db="EMBL/GenBank/DDBJ databases">
        <title>Thalassorhabdus spongiae gen. nov., sp. nov., isolated from a marine sponge in South-West Iceland.</title>
        <authorList>
            <person name="Knobloch S."/>
            <person name="Daussin A."/>
            <person name="Johannsson R."/>
            <person name="Marteinsson V.T."/>
        </authorList>
    </citation>
    <scope>NUCLEOTIDE SEQUENCE [LARGE SCALE GENOMIC DNA]</scope>
    <source>
        <strain evidence="8 9">Hp12</strain>
    </source>
</reference>
<dbReference type="SUPFAM" id="SSF103481">
    <property type="entry name" value="Multidrug resistance efflux transporter EmrE"/>
    <property type="match status" value="2"/>
</dbReference>
<keyword evidence="5 6" id="KW-0472">Membrane</keyword>
<feature type="transmembrane region" description="Helical" evidence="6">
    <location>
        <begin position="158"/>
        <end position="175"/>
    </location>
</feature>
<proteinExistence type="predicted"/>
<organism evidence="8 9">
    <name type="scientific">Pelagibaculum spongiae</name>
    <dbReference type="NCBI Taxonomy" id="2080658"/>
    <lineage>
        <taxon>Bacteria</taxon>
        <taxon>Pseudomonadati</taxon>
        <taxon>Pseudomonadota</taxon>
        <taxon>Gammaproteobacteria</taxon>
        <taxon>Oceanospirillales</taxon>
        <taxon>Pelagibaculum</taxon>
    </lineage>
</organism>
<evidence type="ECO:0000259" key="7">
    <source>
        <dbReference type="Pfam" id="PF00892"/>
    </source>
</evidence>